<accession>A0A7X9FRP6</accession>
<sequence>MQINSLCFRSLLAASIAMLLDVGLPISQVLAVPVQPVIPTPTVSYDETATVNFTFIESSASQSAARLLAAGPVISGVKVSCSFEGKISEATSDSNGKTSLTFRWYVGIAPEDSEASAILREAKCNYSLTGFISKNDTISLTSGTISRSVSLQRLTPTIPPTIMPTILPTNTPDTFTINGQVTNDRTGNSPISNAEIFITSGGFSKSTRSDSKGGFSFAGLQQEREYTVKATIKGGICSEAKIIEAYGQDFAIADFKCHRTDLSLRGLVLSKNGEALAGVTIQELSMGIQITDSNGAFEFKNLEQGLNFNLIPSKTSEKKFTFSPAGVSGLLLDDEDVTFEATIEEIGKCESKDYVAQKATFVNSANKAGGMGIKCAKRVHLYAKNKKVLSAKVLKPAFKARRVIKALLRNMNFNSLNIPDAILTCKNMSNCTTVNNNLLFNALAADLEKIRKNGVAICKRFKPVSKNTTNKMIAIVNTRSKTASAALDQILRTTDVCF</sequence>
<name>A0A7X9FRP6_9DELT</name>
<gene>
    <name evidence="1" type="ORF">GYA55_07920</name>
</gene>
<organism evidence="1 2">
    <name type="scientific">SAR324 cluster bacterium</name>
    <dbReference type="NCBI Taxonomy" id="2024889"/>
    <lineage>
        <taxon>Bacteria</taxon>
        <taxon>Deltaproteobacteria</taxon>
        <taxon>SAR324 cluster</taxon>
    </lineage>
</organism>
<reference evidence="1 2" key="1">
    <citation type="journal article" date="2020" name="Biotechnol. Biofuels">
        <title>New insights from the biogas microbiome by comprehensive genome-resolved metagenomics of nearly 1600 species originating from multiple anaerobic digesters.</title>
        <authorList>
            <person name="Campanaro S."/>
            <person name="Treu L."/>
            <person name="Rodriguez-R L.M."/>
            <person name="Kovalovszki A."/>
            <person name="Ziels R.M."/>
            <person name="Maus I."/>
            <person name="Zhu X."/>
            <person name="Kougias P.G."/>
            <person name="Basile A."/>
            <person name="Luo G."/>
            <person name="Schluter A."/>
            <person name="Konstantinidis K.T."/>
            <person name="Angelidaki I."/>
        </authorList>
    </citation>
    <scope>NUCLEOTIDE SEQUENCE [LARGE SCALE GENOMIC DNA]</scope>
    <source>
        <strain evidence="1">AS27yjCOA_65</strain>
    </source>
</reference>
<evidence type="ECO:0000313" key="1">
    <source>
        <dbReference type="EMBL" id="NMC63080.1"/>
    </source>
</evidence>
<dbReference type="SUPFAM" id="SSF49464">
    <property type="entry name" value="Carboxypeptidase regulatory domain-like"/>
    <property type="match status" value="2"/>
</dbReference>
<evidence type="ECO:0000313" key="2">
    <source>
        <dbReference type="Proteomes" id="UP000524246"/>
    </source>
</evidence>
<dbReference type="EMBL" id="JAAZON010000349">
    <property type="protein sequence ID" value="NMC63080.1"/>
    <property type="molecule type" value="Genomic_DNA"/>
</dbReference>
<protein>
    <recommendedName>
        <fullName evidence="3">Carboxypeptidase regulatory-like domain-containing protein</fullName>
    </recommendedName>
</protein>
<dbReference type="AlphaFoldDB" id="A0A7X9FRP6"/>
<dbReference type="Proteomes" id="UP000524246">
    <property type="component" value="Unassembled WGS sequence"/>
</dbReference>
<proteinExistence type="predicted"/>
<dbReference type="Pfam" id="PF13620">
    <property type="entry name" value="CarboxypepD_reg"/>
    <property type="match status" value="1"/>
</dbReference>
<comment type="caution">
    <text evidence="1">The sequence shown here is derived from an EMBL/GenBank/DDBJ whole genome shotgun (WGS) entry which is preliminary data.</text>
</comment>
<dbReference type="InterPro" id="IPR008969">
    <property type="entry name" value="CarboxyPept-like_regulatory"/>
</dbReference>
<dbReference type="Gene3D" id="2.60.40.1120">
    <property type="entry name" value="Carboxypeptidase-like, regulatory domain"/>
    <property type="match status" value="1"/>
</dbReference>
<evidence type="ECO:0008006" key="3">
    <source>
        <dbReference type="Google" id="ProtNLM"/>
    </source>
</evidence>